<dbReference type="SUPFAM" id="SSF51905">
    <property type="entry name" value="FAD/NAD(P)-binding domain"/>
    <property type="match status" value="1"/>
</dbReference>
<evidence type="ECO:0000313" key="3">
    <source>
        <dbReference type="EMBL" id="SDU30864.1"/>
    </source>
</evidence>
<protein>
    <submittedName>
        <fullName evidence="3">N-methylglutamate dehydrogenase subunit A</fullName>
    </submittedName>
</protein>
<dbReference type="EMBL" id="LT629787">
    <property type="protein sequence ID" value="SDU30864.1"/>
    <property type="molecule type" value="Genomic_DNA"/>
</dbReference>
<gene>
    <name evidence="3" type="ORF">SAMN05216210_3021</name>
</gene>
<dbReference type="Gene3D" id="3.30.9.10">
    <property type="entry name" value="D-Amino Acid Oxidase, subunit A, domain 2"/>
    <property type="match status" value="1"/>
</dbReference>
<dbReference type="GO" id="GO:0005737">
    <property type="term" value="C:cytoplasm"/>
    <property type="evidence" value="ECO:0007669"/>
    <property type="project" value="TreeGrafter"/>
</dbReference>
<evidence type="ECO:0000256" key="1">
    <source>
        <dbReference type="ARBA" id="ARBA00023002"/>
    </source>
</evidence>
<dbReference type="Pfam" id="PF01266">
    <property type="entry name" value="DAO"/>
    <property type="match status" value="1"/>
</dbReference>
<dbReference type="OrthoDB" id="9815989at2"/>
<dbReference type="PANTHER" id="PTHR13847:SF287">
    <property type="entry name" value="FAD-DEPENDENT OXIDOREDUCTASE DOMAIN-CONTAINING PROTEIN 1"/>
    <property type="match status" value="1"/>
</dbReference>
<evidence type="ECO:0000259" key="2">
    <source>
        <dbReference type="PROSITE" id="PS50206"/>
    </source>
</evidence>
<dbReference type="PANTHER" id="PTHR13847">
    <property type="entry name" value="SARCOSINE DEHYDROGENASE-RELATED"/>
    <property type="match status" value="1"/>
</dbReference>
<dbReference type="STRING" id="1434072.SAMN05216210_3021"/>
<dbReference type="RefSeq" id="WP_092388484.1">
    <property type="nucleotide sequence ID" value="NZ_LT629787.1"/>
</dbReference>
<keyword evidence="4" id="KW-1185">Reference proteome</keyword>
<accession>A0A1H2HGA3</accession>
<dbReference type="PROSITE" id="PS50206">
    <property type="entry name" value="RHODANESE_3"/>
    <property type="match status" value="1"/>
</dbReference>
<feature type="domain" description="Rhodanese" evidence="2">
    <location>
        <begin position="32"/>
        <end position="76"/>
    </location>
</feature>
<proteinExistence type="predicted"/>
<dbReference type="InterPro" id="IPR006076">
    <property type="entry name" value="FAD-dep_OxRdtase"/>
</dbReference>
<dbReference type="Proteomes" id="UP000243924">
    <property type="component" value="Chromosome I"/>
</dbReference>
<evidence type="ECO:0000313" key="4">
    <source>
        <dbReference type="Proteomes" id="UP000243924"/>
    </source>
</evidence>
<keyword evidence="1" id="KW-0560">Oxidoreductase</keyword>
<dbReference type="Gene3D" id="3.50.50.60">
    <property type="entry name" value="FAD/NAD(P)-binding domain"/>
    <property type="match status" value="1"/>
</dbReference>
<sequence length="414" mass="45442">MPFNLLKYGLSADYPAEVDLPPPVELKPRYDVVIIGAGGHGLAIAYYLARYHGITKVAVLDKGYLGGGNTARNTAVIRSNYLTPEGVRFYSESVRLFKNLANEFDFNIMYSERGQLTLAHTDATVRAFRQRAEVNTHFGGRTEMLDRQQVAELVPTLNMDPGHLPVLAGLWHKDGATARHDAVAWGYAKQAAKHGVEIHQLTEVQELVIEQGRLTGVKTNRGTVQCGCAVQAVAGHSSRLLDMAGIRAPILSYPLQAMVTQPFKPFLDPLVSSSALHCYVQQTSRGEVVFGGGSDPYPLYHTRSTLELKESLMAAALEMFPFLAQARLMRQWSGTTDMTPDYSPIMGCSPVDNYYLDAGWGTWGFKATPICGQTMAALIASDGKKVPELIQPFALERFSRFQQVNEMGATAASH</sequence>
<dbReference type="GO" id="GO:0016491">
    <property type="term" value="F:oxidoreductase activity"/>
    <property type="evidence" value="ECO:0007669"/>
    <property type="project" value="UniProtKB-KW"/>
</dbReference>
<organism evidence="3 4">
    <name type="scientific">Halopseudomonas salegens</name>
    <dbReference type="NCBI Taxonomy" id="1434072"/>
    <lineage>
        <taxon>Bacteria</taxon>
        <taxon>Pseudomonadati</taxon>
        <taxon>Pseudomonadota</taxon>
        <taxon>Gammaproteobacteria</taxon>
        <taxon>Pseudomonadales</taxon>
        <taxon>Pseudomonadaceae</taxon>
        <taxon>Halopseudomonas</taxon>
    </lineage>
</organism>
<dbReference type="AlphaFoldDB" id="A0A1H2HGA3"/>
<name>A0A1H2HGA3_9GAMM</name>
<reference evidence="4" key="1">
    <citation type="submission" date="2016-10" db="EMBL/GenBank/DDBJ databases">
        <authorList>
            <person name="Varghese N."/>
            <person name="Submissions S."/>
        </authorList>
    </citation>
    <scope>NUCLEOTIDE SEQUENCE [LARGE SCALE GENOMIC DNA]</scope>
    <source>
        <strain evidence="4">CECT 8338</strain>
    </source>
</reference>
<dbReference type="InterPro" id="IPR036188">
    <property type="entry name" value="FAD/NAD-bd_sf"/>
</dbReference>
<dbReference type="SUPFAM" id="SSF54373">
    <property type="entry name" value="FAD-linked reductases, C-terminal domain"/>
    <property type="match status" value="1"/>
</dbReference>
<dbReference type="InterPro" id="IPR001763">
    <property type="entry name" value="Rhodanese-like_dom"/>
</dbReference>